<organism evidence="3 4">
    <name type="scientific">Paenibacillus konkukensis</name>
    <dbReference type="NCBI Taxonomy" id="2020716"/>
    <lineage>
        <taxon>Bacteria</taxon>
        <taxon>Bacillati</taxon>
        <taxon>Bacillota</taxon>
        <taxon>Bacilli</taxon>
        <taxon>Bacillales</taxon>
        <taxon>Paenibacillaceae</taxon>
        <taxon>Paenibacillus</taxon>
    </lineage>
</organism>
<protein>
    <submittedName>
        <fullName evidence="3">Metallophosphoesterase</fullName>
        <ecNumber evidence="3">3.1.-.-</ecNumber>
    </submittedName>
</protein>
<keyword evidence="1" id="KW-1133">Transmembrane helix</keyword>
<dbReference type="EMBL" id="CP027059">
    <property type="protein sequence ID" value="UQZ86449.1"/>
    <property type="molecule type" value="Genomic_DNA"/>
</dbReference>
<keyword evidence="4" id="KW-1185">Reference proteome</keyword>
<dbReference type="Proteomes" id="UP001057134">
    <property type="component" value="Chromosome"/>
</dbReference>
<dbReference type="InterPro" id="IPR029052">
    <property type="entry name" value="Metallo-depent_PP-like"/>
</dbReference>
<evidence type="ECO:0000259" key="2">
    <source>
        <dbReference type="Pfam" id="PF00149"/>
    </source>
</evidence>
<feature type="transmembrane region" description="Helical" evidence="1">
    <location>
        <begin position="45"/>
        <end position="64"/>
    </location>
</feature>
<dbReference type="InterPro" id="IPR051158">
    <property type="entry name" value="Metallophosphoesterase_sf"/>
</dbReference>
<dbReference type="Gene3D" id="3.60.21.10">
    <property type="match status" value="1"/>
</dbReference>
<feature type="transmembrane region" description="Helical" evidence="1">
    <location>
        <begin position="112"/>
        <end position="133"/>
    </location>
</feature>
<reference evidence="3" key="2">
    <citation type="journal article" date="2021" name="J Anim Sci Technol">
        <title>Complete genome sequence of Paenibacillus konkukensis sp. nov. SK3146 as a potential probiotic strain.</title>
        <authorList>
            <person name="Jung H.I."/>
            <person name="Park S."/>
            <person name="Niu K.M."/>
            <person name="Lee S.W."/>
            <person name="Kothari D."/>
            <person name="Yi K.J."/>
            <person name="Kim S.K."/>
        </authorList>
    </citation>
    <scope>NUCLEOTIDE SEQUENCE</scope>
    <source>
        <strain evidence="3">SK3146</strain>
    </source>
</reference>
<dbReference type="PANTHER" id="PTHR31302">
    <property type="entry name" value="TRANSMEMBRANE PROTEIN WITH METALLOPHOSPHOESTERASE DOMAIN-RELATED"/>
    <property type="match status" value="1"/>
</dbReference>
<proteinExistence type="predicted"/>
<sequence length="381" mass="42400">MSKIAIIFGVTAILSFYGGSNFYIGRKLFHWLKWLFPQINGTIYTVIYVLFALSMVIAILPLPSAIKGIMSWFGSYWMGIFIYLLIFFLVADLVILLGSVVKFMPRPIPQSVHFYTSLAAILLTVGFVSYGIYNATQVKNVSYDIQTKEAVLSPNMKIVLISDLHLGAVNSEKRLESIVKNINSLEPDLICIAGDIFNDDYDAIQNPEQAIDLFKSMKATYGVYGTLGNHDGGKTFDKMIEFLKRSNIELLNDEYVIVDGRLVLFGRVDPSPIGGFGELTRKDVTELISSLDTNLPLVVMDHTPSKLEQYNEKVDLVLSGHTHRGQIFPGNLITNAVFEVDYGHYQKSADSPHIIVSSGVGTWGMPMRVGSNNEIVAINLH</sequence>
<dbReference type="PANTHER" id="PTHR31302:SF0">
    <property type="entry name" value="TRANSMEMBRANE PROTEIN WITH METALLOPHOSPHOESTERASE DOMAIN"/>
    <property type="match status" value="1"/>
</dbReference>
<name>A0ABY4RXH4_9BACL</name>
<keyword evidence="3" id="KW-0378">Hydrolase</keyword>
<reference evidence="3" key="1">
    <citation type="submission" date="2018-02" db="EMBL/GenBank/DDBJ databases">
        <authorList>
            <person name="Kim S.-K."/>
            <person name="Jung H.-I."/>
            <person name="Lee S.-W."/>
        </authorList>
    </citation>
    <scope>NUCLEOTIDE SEQUENCE</scope>
    <source>
        <strain evidence="3">SK3146</strain>
    </source>
</reference>
<evidence type="ECO:0000313" key="4">
    <source>
        <dbReference type="Proteomes" id="UP001057134"/>
    </source>
</evidence>
<gene>
    <name evidence="3" type="ORF">SK3146_05742</name>
</gene>
<accession>A0ABY4RXH4</accession>
<dbReference type="InterPro" id="IPR004843">
    <property type="entry name" value="Calcineurin-like_PHP"/>
</dbReference>
<dbReference type="GO" id="GO:0016787">
    <property type="term" value="F:hydrolase activity"/>
    <property type="evidence" value="ECO:0007669"/>
    <property type="project" value="UniProtKB-KW"/>
</dbReference>
<feature type="domain" description="Calcineurin-like phosphoesterase" evidence="2">
    <location>
        <begin position="156"/>
        <end position="324"/>
    </location>
</feature>
<feature type="transmembrane region" description="Helical" evidence="1">
    <location>
        <begin position="6"/>
        <end position="24"/>
    </location>
</feature>
<dbReference type="Pfam" id="PF00149">
    <property type="entry name" value="Metallophos"/>
    <property type="match status" value="1"/>
</dbReference>
<evidence type="ECO:0000256" key="1">
    <source>
        <dbReference type="SAM" id="Phobius"/>
    </source>
</evidence>
<dbReference type="CDD" id="cd07385">
    <property type="entry name" value="MPP_YkuE_C"/>
    <property type="match status" value="1"/>
</dbReference>
<dbReference type="SUPFAM" id="SSF56300">
    <property type="entry name" value="Metallo-dependent phosphatases"/>
    <property type="match status" value="1"/>
</dbReference>
<dbReference type="EC" id="3.1.-.-" evidence="3"/>
<evidence type="ECO:0000313" key="3">
    <source>
        <dbReference type="EMBL" id="UQZ86449.1"/>
    </source>
</evidence>
<dbReference type="RefSeq" id="WP_249861985.1">
    <property type="nucleotide sequence ID" value="NZ_CP027059.1"/>
</dbReference>
<keyword evidence="1" id="KW-0812">Transmembrane</keyword>
<feature type="transmembrane region" description="Helical" evidence="1">
    <location>
        <begin position="76"/>
        <end position="100"/>
    </location>
</feature>
<keyword evidence="1" id="KW-0472">Membrane</keyword>